<keyword evidence="7" id="KW-1185">Reference proteome</keyword>
<keyword evidence="1" id="KW-0808">Transferase</keyword>
<organism evidence="6 7">
    <name type="scientific">Antrodiella citrinella</name>
    <dbReference type="NCBI Taxonomy" id="2447956"/>
    <lineage>
        <taxon>Eukaryota</taxon>
        <taxon>Fungi</taxon>
        <taxon>Dikarya</taxon>
        <taxon>Basidiomycota</taxon>
        <taxon>Agaricomycotina</taxon>
        <taxon>Agaricomycetes</taxon>
        <taxon>Polyporales</taxon>
        <taxon>Steccherinaceae</taxon>
        <taxon>Antrodiella</taxon>
    </lineage>
</organism>
<dbReference type="InterPro" id="IPR001245">
    <property type="entry name" value="Ser-Thr/Tyr_kinase_cat_dom"/>
</dbReference>
<dbReference type="InterPro" id="IPR011009">
    <property type="entry name" value="Kinase-like_dom_sf"/>
</dbReference>
<evidence type="ECO:0000313" key="6">
    <source>
        <dbReference type="EMBL" id="THH29178.1"/>
    </source>
</evidence>
<dbReference type="GO" id="GO:0005524">
    <property type="term" value="F:ATP binding"/>
    <property type="evidence" value="ECO:0007669"/>
    <property type="project" value="UniProtKB-KW"/>
</dbReference>
<dbReference type="EMBL" id="SGPM01000136">
    <property type="protein sequence ID" value="THH29178.1"/>
    <property type="molecule type" value="Genomic_DNA"/>
</dbReference>
<evidence type="ECO:0000256" key="2">
    <source>
        <dbReference type="ARBA" id="ARBA00022741"/>
    </source>
</evidence>
<evidence type="ECO:0000256" key="4">
    <source>
        <dbReference type="ARBA" id="ARBA00022840"/>
    </source>
</evidence>
<dbReference type="InterPro" id="IPR051681">
    <property type="entry name" value="Ser/Thr_Kinases-Pseudokinases"/>
</dbReference>
<comment type="caution">
    <text evidence="6">The sequence shown here is derived from an EMBL/GenBank/DDBJ whole genome shotgun (WGS) entry which is preliminary data.</text>
</comment>
<sequence>MQWTSRMLDNDRKTEIVRRIDDAVRGHCNLSDITRTSEDVRYAADVLWERIKHLQVASNTVRKEATWNLLEQTCLEHNILPREFYLDRIETTRDKAVQRDYKPHSIEGIGEVHTAKWGKTAVALKRFFFSVKTAEEPQANDQDSKIHKAFSRTALRLSLLKHKNVQEFLGVCCDAPPLSQTICMVTPWCPRKDIEVYVSILENDSQQQQEVVPLINNWVREIAVGLAYLHDQGVTHGNLHLGNILIDEEGCARLTDFGLEWIAEAAKRTRGPSSHPRGGPYQYMAPEQLNPEAFGIVILAPTFSSDMYAYACACYQLYAAQLPFQELTMTESTKSVLKGVKPSRPIAAGKEILEKDQRHMM</sequence>
<dbReference type="Pfam" id="PF07714">
    <property type="entry name" value="PK_Tyr_Ser-Thr"/>
    <property type="match status" value="1"/>
</dbReference>
<dbReference type="AlphaFoldDB" id="A0A4S4MV24"/>
<keyword evidence="3" id="KW-0418">Kinase</keyword>
<dbReference type="PROSITE" id="PS50011">
    <property type="entry name" value="PROTEIN_KINASE_DOM"/>
    <property type="match status" value="1"/>
</dbReference>
<keyword evidence="4" id="KW-0067">ATP-binding</keyword>
<keyword evidence="2" id="KW-0547">Nucleotide-binding</keyword>
<dbReference type="PANTHER" id="PTHR44329:SF288">
    <property type="entry name" value="MITOGEN-ACTIVATED PROTEIN KINASE KINASE KINASE 20"/>
    <property type="match status" value="1"/>
</dbReference>
<evidence type="ECO:0000256" key="3">
    <source>
        <dbReference type="ARBA" id="ARBA00022777"/>
    </source>
</evidence>
<name>A0A4S4MV24_9APHY</name>
<dbReference type="Gene3D" id="1.10.510.10">
    <property type="entry name" value="Transferase(Phosphotransferase) domain 1"/>
    <property type="match status" value="1"/>
</dbReference>
<dbReference type="PANTHER" id="PTHR44329">
    <property type="entry name" value="SERINE/THREONINE-PROTEIN KINASE TNNI3K-RELATED"/>
    <property type="match status" value="1"/>
</dbReference>
<dbReference type="InterPro" id="IPR000719">
    <property type="entry name" value="Prot_kinase_dom"/>
</dbReference>
<dbReference type="GO" id="GO:0004674">
    <property type="term" value="F:protein serine/threonine kinase activity"/>
    <property type="evidence" value="ECO:0007669"/>
    <property type="project" value="TreeGrafter"/>
</dbReference>
<protein>
    <recommendedName>
        <fullName evidence="5">Protein kinase domain-containing protein</fullName>
    </recommendedName>
</protein>
<evidence type="ECO:0000256" key="1">
    <source>
        <dbReference type="ARBA" id="ARBA00022679"/>
    </source>
</evidence>
<reference evidence="6 7" key="1">
    <citation type="submission" date="2019-02" db="EMBL/GenBank/DDBJ databases">
        <title>Genome sequencing of the rare red list fungi Antrodiella citrinella (Flaviporus citrinellus).</title>
        <authorList>
            <person name="Buettner E."/>
            <person name="Kellner H."/>
        </authorList>
    </citation>
    <scope>NUCLEOTIDE SEQUENCE [LARGE SCALE GENOMIC DNA]</scope>
    <source>
        <strain evidence="6 7">DSM 108506</strain>
    </source>
</reference>
<dbReference type="SUPFAM" id="SSF56112">
    <property type="entry name" value="Protein kinase-like (PK-like)"/>
    <property type="match status" value="1"/>
</dbReference>
<evidence type="ECO:0000313" key="7">
    <source>
        <dbReference type="Proteomes" id="UP000308730"/>
    </source>
</evidence>
<dbReference type="Proteomes" id="UP000308730">
    <property type="component" value="Unassembled WGS sequence"/>
</dbReference>
<accession>A0A4S4MV24</accession>
<dbReference type="OrthoDB" id="193860at2759"/>
<evidence type="ECO:0000259" key="5">
    <source>
        <dbReference type="PROSITE" id="PS50011"/>
    </source>
</evidence>
<feature type="domain" description="Protein kinase" evidence="5">
    <location>
        <begin position="101"/>
        <end position="361"/>
    </location>
</feature>
<proteinExistence type="predicted"/>
<gene>
    <name evidence="6" type="ORF">EUX98_g5011</name>
</gene>